<dbReference type="PANTHER" id="PTHR42977">
    <property type="entry name" value="HYDROLASE-RELATED"/>
    <property type="match status" value="1"/>
</dbReference>
<dbReference type="PANTHER" id="PTHR42977:SF3">
    <property type="entry name" value="AB HYDROLASE-1 DOMAIN-CONTAINING PROTEIN"/>
    <property type="match status" value="1"/>
</dbReference>
<evidence type="ECO:0000256" key="1">
    <source>
        <dbReference type="ARBA" id="ARBA00022801"/>
    </source>
</evidence>
<organism evidence="3">
    <name type="scientific">Rhizophora mucronata</name>
    <name type="common">Asiatic mangrove</name>
    <dbReference type="NCBI Taxonomy" id="61149"/>
    <lineage>
        <taxon>Eukaryota</taxon>
        <taxon>Viridiplantae</taxon>
        <taxon>Streptophyta</taxon>
        <taxon>Embryophyta</taxon>
        <taxon>Tracheophyta</taxon>
        <taxon>Spermatophyta</taxon>
        <taxon>Magnoliopsida</taxon>
        <taxon>eudicotyledons</taxon>
        <taxon>Gunneridae</taxon>
        <taxon>Pentapetalae</taxon>
        <taxon>rosids</taxon>
        <taxon>fabids</taxon>
        <taxon>Malpighiales</taxon>
        <taxon>Rhizophoraceae</taxon>
        <taxon>Rhizophora</taxon>
    </lineage>
</organism>
<dbReference type="PRINTS" id="PR00111">
    <property type="entry name" value="ABHYDROLASE"/>
</dbReference>
<dbReference type="InterPro" id="IPR000073">
    <property type="entry name" value="AB_hydrolase_1"/>
</dbReference>
<dbReference type="AlphaFoldDB" id="A0A2P2KCY6"/>
<evidence type="ECO:0000313" key="3">
    <source>
        <dbReference type="EMBL" id="MBX03567.1"/>
    </source>
</evidence>
<accession>A0A2P2KCY6</accession>
<dbReference type="EMBL" id="GGEC01023083">
    <property type="protein sequence ID" value="MBX03567.1"/>
    <property type="molecule type" value="Transcribed_RNA"/>
</dbReference>
<keyword evidence="1 3" id="KW-0378">Hydrolase</keyword>
<reference evidence="3" key="1">
    <citation type="submission" date="2018-02" db="EMBL/GenBank/DDBJ databases">
        <title>Rhizophora mucronata_Transcriptome.</title>
        <authorList>
            <person name="Meera S.P."/>
            <person name="Sreeshan A."/>
            <person name="Augustine A."/>
        </authorList>
    </citation>
    <scope>NUCLEOTIDE SEQUENCE</scope>
    <source>
        <tissue evidence="3">Leaf</tissue>
    </source>
</reference>
<dbReference type="Gene3D" id="3.40.50.1820">
    <property type="entry name" value="alpha/beta hydrolase"/>
    <property type="match status" value="1"/>
</dbReference>
<protein>
    <submittedName>
        <fullName evidence="3">Hydrolase</fullName>
    </submittedName>
</protein>
<dbReference type="InterPro" id="IPR029058">
    <property type="entry name" value="AB_hydrolase_fold"/>
</dbReference>
<evidence type="ECO:0000259" key="2">
    <source>
        <dbReference type="Pfam" id="PF00561"/>
    </source>
</evidence>
<dbReference type="GO" id="GO:0004301">
    <property type="term" value="F:epoxide hydrolase activity"/>
    <property type="evidence" value="ECO:0007669"/>
    <property type="project" value="TreeGrafter"/>
</dbReference>
<name>A0A2P2KCY6_RHIMU</name>
<sequence length="397" mass="44174">MAIQAKTPLSVLHSHRFHSPIAPALSHLRTHLKPSAPNSRRTPLRLASRSNGRQDDYYLIDAPSSVGDGFSFSGGKYSDEPSPSDEWFKQGKIVKAHPVSSGEKAKDPIFGLKMGPGSQASDDFFRWFCVESGNADNPSVLLVHGFPSQAYSYRKVLPTLAKNYHAVAFDWLGFGFSDKPQPNYGFDYTLDEYLSSLKSFIDEITTDKVSLVVQGFFSPVVVKYASNHQEKLSNLILLNPPLTAKHASLPSALSIFSNFLLGEIFSQDPLRASDKALTSSGPYKMKEDDAMVYRRPYLTSGSAGFALNAISRAMKKELKRYVEEMRTVLSDKSWKVQTTVCWGQRDRWLSYDGIEDFCEDSNHKLIELPMAGHHVQEDCGEELGGIISGLLSRNSPF</sequence>
<dbReference type="Pfam" id="PF00561">
    <property type="entry name" value="Abhydrolase_1"/>
    <property type="match status" value="1"/>
</dbReference>
<dbReference type="SUPFAM" id="SSF53474">
    <property type="entry name" value="alpha/beta-Hydrolases"/>
    <property type="match status" value="1"/>
</dbReference>
<dbReference type="InterPro" id="IPR051340">
    <property type="entry name" value="Haloalkane_dehalogenase"/>
</dbReference>
<proteinExistence type="predicted"/>
<feature type="domain" description="AB hydrolase-1" evidence="2">
    <location>
        <begin position="138"/>
        <end position="378"/>
    </location>
</feature>